<evidence type="ECO:0000313" key="1">
    <source>
        <dbReference type="EMBL" id="KOX92539.1"/>
    </source>
</evidence>
<gene>
    <name evidence="1" type="ORF">AMS69_14445</name>
    <name evidence="2" type="ORF">GOC83_00795</name>
</gene>
<reference evidence="2" key="2">
    <citation type="submission" date="2019-12" db="EMBL/GenBank/DDBJ databases">
        <title>The whole-genome sequencing of Haloarcula japonica strain pws8.</title>
        <authorList>
            <person name="Verma D.K."/>
            <person name="Gopal K."/>
            <person name="Prasad E.S."/>
        </authorList>
    </citation>
    <scope>NUCLEOTIDE SEQUENCE</scope>
    <source>
        <strain evidence="2">Pws8</strain>
    </source>
</reference>
<dbReference type="AlphaFoldDB" id="A0A0M9AI81"/>
<evidence type="ECO:0000313" key="2">
    <source>
        <dbReference type="EMBL" id="NLV04675.1"/>
    </source>
</evidence>
<sequence length="101" mass="10922">MTDRQAALRALAGELTDSEPITDAFLAKSFTDQLLVVDVRAGAELPAAVRDRLADRDLLPADSVYGADDARQSAVGDVGDATRHHFVDVRTRGSHRSYVVE</sequence>
<dbReference type="OrthoDB" id="201052at2157"/>
<dbReference type="STRING" id="1705562.AMS69_14445"/>
<reference evidence="1 3" key="1">
    <citation type="submission" date="2015-08" db="EMBL/GenBank/DDBJ databases">
        <title>Genomes of Isolates from Cabo Rojo, PR.</title>
        <authorList>
            <person name="Sanchez-Nieves R.L."/>
            <person name="Montalvo-Rodriguez R."/>
        </authorList>
    </citation>
    <scope>NUCLEOTIDE SEQUENCE [LARGE SCALE GENOMIC DNA]</scope>
    <source>
        <strain evidence="1 3">SL3</strain>
    </source>
</reference>
<name>A0A0M9AI81_9EURY</name>
<accession>A0A0M9AI81</accession>
<dbReference type="PATRIC" id="fig|1705562.3.peg.3504"/>
<dbReference type="Proteomes" id="UP000610611">
    <property type="component" value="Unassembled WGS sequence"/>
</dbReference>
<proteinExistence type="predicted"/>
<dbReference type="RefSeq" id="WP_053968749.1">
    <property type="nucleotide sequence ID" value="NZ_JAWJXX010000002.1"/>
</dbReference>
<dbReference type="EMBL" id="WOWB01000001">
    <property type="protein sequence ID" value="NLV04675.1"/>
    <property type="molecule type" value="Genomic_DNA"/>
</dbReference>
<evidence type="ECO:0000313" key="3">
    <source>
        <dbReference type="Proteomes" id="UP000037729"/>
    </source>
</evidence>
<keyword evidence="3" id="KW-1185">Reference proteome</keyword>
<dbReference type="EMBL" id="LIUF01000004">
    <property type="protein sequence ID" value="KOX92539.1"/>
    <property type="molecule type" value="Genomic_DNA"/>
</dbReference>
<organism evidence="1 3">
    <name type="scientific">Haloarcula rubripromontorii</name>
    <dbReference type="NCBI Taxonomy" id="1705562"/>
    <lineage>
        <taxon>Archaea</taxon>
        <taxon>Methanobacteriati</taxon>
        <taxon>Methanobacteriota</taxon>
        <taxon>Stenosarchaea group</taxon>
        <taxon>Halobacteria</taxon>
        <taxon>Halobacteriales</taxon>
        <taxon>Haloarculaceae</taxon>
        <taxon>Haloarcula</taxon>
    </lineage>
</organism>
<comment type="caution">
    <text evidence="1">The sequence shown here is derived from an EMBL/GenBank/DDBJ whole genome shotgun (WGS) entry which is preliminary data.</text>
</comment>
<protein>
    <submittedName>
        <fullName evidence="1">Uncharacterized protein</fullName>
    </submittedName>
</protein>
<dbReference type="Proteomes" id="UP000037729">
    <property type="component" value="Unassembled WGS sequence"/>
</dbReference>